<dbReference type="AlphaFoldDB" id="A0A1I9W096"/>
<evidence type="ECO:0000256" key="4">
    <source>
        <dbReference type="ARBA" id="ARBA00023163"/>
    </source>
</evidence>
<keyword evidence="3 7" id="KW-0238">DNA-binding</keyword>
<keyword evidence="4" id="KW-0804">Transcription</keyword>
<reference evidence="7" key="1">
    <citation type="submission" date="2015-10" db="EMBL/GenBank/DDBJ databases">
        <title>The patterns of DNA cytosine methylation of different tissues and organs in poplar.</title>
        <authorList>
            <person name="Zhang D."/>
            <person name="Wang Q."/>
        </authorList>
    </citation>
    <scope>NUCLEOTIDE SEQUENCE</scope>
</reference>
<dbReference type="GO" id="GO:0000978">
    <property type="term" value="F:RNA polymerase II cis-regulatory region sequence-specific DNA binding"/>
    <property type="evidence" value="ECO:0007669"/>
    <property type="project" value="TreeGrafter"/>
</dbReference>
<sequence>MGHELETSEAEGGIDRCASRAILSSMALSFCSNLGSSLQHHSLPELTAYPQGSVEIGNHELFGCNDSLMLSDSFINPLYEVDDQLFYSDSYTNLLPFFSSPSDNTSSLSPEISPLEDFESYACPKRQKLYTDHFNTKFATSFFEGYMQNPNPGPPEFLPEISVPDPKFQVPTTFNVGRTESLMDSKKPSTGVSLSAQSIAARERRRKITEKTQQLGKLIPGGNKMNTAEMFQAASMYVKFLQAQIGILELTGTTQENREAMHTQELQTLVTSPTIQEKLYLEQKCLVPRDFVQTIANDCEIQAKPLNIVEEIDQEFLGEQFLG</sequence>
<dbReference type="EMBL" id="KT972495">
    <property type="protein sequence ID" value="APA20230.1"/>
    <property type="molecule type" value="Genomic_DNA"/>
</dbReference>
<dbReference type="InterPro" id="IPR045843">
    <property type="entry name" value="IND-like"/>
</dbReference>
<proteinExistence type="predicted"/>
<dbReference type="GO" id="GO:0046983">
    <property type="term" value="F:protein dimerization activity"/>
    <property type="evidence" value="ECO:0007669"/>
    <property type="project" value="InterPro"/>
</dbReference>
<dbReference type="InterPro" id="IPR036638">
    <property type="entry name" value="HLH_DNA-bd_sf"/>
</dbReference>
<dbReference type="InterPro" id="IPR045239">
    <property type="entry name" value="bHLH95_bHLH"/>
</dbReference>
<dbReference type="Gene3D" id="4.10.280.10">
    <property type="entry name" value="Helix-loop-helix DNA-binding domain"/>
    <property type="match status" value="1"/>
</dbReference>
<dbReference type="PANTHER" id="PTHR16223:SF49">
    <property type="entry name" value="TRANSCRIPTION FACTOR BHLH52-RELATED"/>
    <property type="match status" value="1"/>
</dbReference>
<dbReference type="PROSITE" id="PS50888">
    <property type="entry name" value="BHLH"/>
    <property type="match status" value="1"/>
</dbReference>
<dbReference type="CDD" id="cd11393">
    <property type="entry name" value="bHLH_AtbHLH_like"/>
    <property type="match status" value="1"/>
</dbReference>
<feature type="domain" description="BHLH" evidence="6">
    <location>
        <begin position="192"/>
        <end position="241"/>
    </location>
</feature>
<dbReference type="GO" id="GO:0005634">
    <property type="term" value="C:nucleus"/>
    <property type="evidence" value="ECO:0007669"/>
    <property type="project" value="UniProtKB-SubCell"/>
</dbReference>
<evidence type="ECO:0000256" key="1">
    <source>
        <dbReference type="ARBA" id="ARBA00004123"/>
    </source>
</evidence>
<evidence type="ECO:0000256" key="3">
    <source>
        <dbReference type="ARBA" id="ARBA00023125"/>
    </source>
</evidence>
<dbReference type="SUPFAM" id="SSF47459">
    <property type="entry name" value="HLH, helix-loop-helix DNA-binding domain"/>
    <property type="match status" value="1"/>
</dbReference>
<protein>
    <submittedName>
        <fullName evidence="7">Basic helix-loop-helix DNA-binding superfamily protein</fullName>
    </submittedName>
</protein>
<dbReference type="GO" id="GO:0000981">
    <property type="term" value="F:DNA-binding transcription factor activity, RNA polymerase II-specific"/>
    <property type="evidence" value="ECO:0007669"/>
    <property type="project" value="TreeGrafter"/>
</dbReference>
<evidence type="ECO:0000313" key="7">
    <source>
        <dbReference type="EMBL" id="APA20230.1"/>
    </source>
</evidence>
<dbReference type="FunFam" id="4.10.280.10:FF:000137">
    <property type="entry name" value="Transcription factor bHLH52"/>
    <property type="match status" value="1"/>
</dbReference>
<comment type="subcellular location">
    <subcellularLocation>
        <location evidence="1">Nucleus</location>
    </subcellularLocation>
</comment>
<evidence type="ECO:0000259" key="6">
    <source>
        <dbReference type="PROSITE" id="PS50888"/>
    </source>
</evidence>
<evidence type="ECO:0000256" key="2">
    <source>
        <dbReference type="ARBA" id="ARBA00023015"/>
    </source>
</evidence>
<dbReference type="PANTHER" id="PTHR16223">
    <property type="entry name" value="TRANSCRIPTION FACTOR BHLH83-RELATED"/>
    <property type="match status" value="1"/>
</dbReference>
<keyword evidence="2" id="KW-0805">Transcription regulation</keyword>
<accession>A0A1I9W096</accession>
<organism evidence="7">
    <name type="scientific">Populus tomentosa</name>
    <name type="common">Chinese white poplar</name>
    <dbReference type="NCBI Taxonomy" id="118781"/>
    <lineage>
        <taxon>Eukaryota</taxon>
        <taxon>Viridiplantae</taxon>
        <taxon>Streptophyta</taxon>
        <taxon>Embryophyta</taxon>
        <taxon>Tracheophyta</taxon>
        <taxon>Spermatophyta</taxon>
        <taxon>Magnoliopsida</taxon>
        <taxon>eudicotyledons</taxon>
        <taxon>Gunneridae</taxon>
        <taxon>Pentapetalae</taxon>
        <taxon>rosids</taxon>
        <taxon>fabids</taxon>
        <taxon>Malpighiales</taxon>
        <taxon>Salicaceae</taxon>
        <taxon>Saliceae</taxon>
        <taxon>Populus</taxon>
    </lineage>
</organism>
<dbReference type="SMART" id="SM00353">
    <property type="entry name" value="HLH"/>
    <property type="match status" value="1"/>
</dbReference>
<name>A0A1I9W096_POPTO</name>
<evidence type="ECO:0000256" key="5">
    <source>
        <dbReference type="ARBA" id="ARBA00023242"/>
    </source>
</evidence>
<keyword evidence="5" id="KW-0539">Nucleus</keyword>
<dbReference type="InterPro" id="IPR011598">
    <property type="entry name" value="bHLH_dom"/>
</dbReference>